<dbReference type="InterPro" id="IPR015946">
    <property type="entry name" value="KH_dom-like_a/b"/>
</dbReference>
<keyword evidence="3" id="KW-1185">Reference proteome</keyword>
<dbReference type="KEGG" id="spib:G8759_21775"/>
<dbReference type="InterPro" id="IPR019953">
    <property type="entry name" value="OHR"/>
</dbReference>
<organism evidence="2 3">
    <name type="scientific">Spirosoma aureum</name>
    <dbReference type="NCBI Taxonomy" id="2692134"/>
    <lineage>
        <taxon>Bacteria</taxon>
        <taxon>Pseudomonadati</taxon>
        <taxon>Bacteroidota</taxon>
        <taxon>Cytophagia</taxon>
        <taxon>Cytophagales</taxon>
        <taxon>Cytophagaceae</taxon>
        <taxon>Spirosoma</taxon>
    </lineage>
</organism>
<dbReference type="InterPro" id="IPR036102">
    <property type="entry name" value="OsmC/Ohrsf"/>
</dbReference>
<dbReference type="PANTHER" id="PTHR33797:SF2">
    <property type="entry name" value="ORGANIC HYDROPEROXIDE RESISTANCE PROTEIN-LIKE"/>
    <property type="match status" value="1"/>
</dbReference>
<dbReference type="PANTHER" id="PTHR33797">
    <property type="entry name" value="ORGANIC HYDROPEROXIDE RESISTANCE PROTEIN-LIKE"/>
    <property type="match status" value="1"/>
</dbReference>
<evidence type="ECO:0000256" key="1">
    <source>
        <dbReference type="ARBA" id="ARBA00007378"/>
    </source>
</evidence>
<dbReference type="NCBIfam" id="TIGR03561">
    <property type="entry name" value="organ_hyd_perox"/>
    <property type="match status" value="1"/>
</dbReference>
<dbReference type="AlphaFoldDB" id="A0A6G9ARE7"/>
<accession>A0A6G9ARE7</accession>
<proteinExistence type="inferred from homology"/>
<dbReference type="Proteomes" id="UP000501802">
    <property type="component" value="Chromosome"/>
</dbReference>
<dbReference type="RefSeq" id="WP_167212369.1">
    <property type="nucleotide sequence ID" value="NZ_CP050063.1"/>
</dbReference>
<dbReference type="SUPFAM" id="SSF82784">
    <property type="entry name" value="OsmC-like"/>
    <property type="match status" value="1"/>
</dbReference>
<evidence type="ECO:0000313" key="2">
    <source>
        <dbReference type="EMBL" id="QIP15062.1"/>
    </source>
</evidence>
<dbReference type="GO" id="GO:0006979">
    <property type="term" value="P:response to oxidative stress"/>
    <property type="evidence" value="ECO:0007669"/>
    <property type="project" value="InterPro"/>
</dbReference>
<reference evidence="2 3" key="1">
    <citation type="submission" date="2020-03" db="EMBL/GenBank/DDBJ databases">
        <authorList>
            <person name="Kim M.K."/>
        </authorList>
    </citation>
    <scope>NUCLEOTIDE SEQUENCE [LARGE SCALE GENOMIC DNA]</scope>
    <source>
        <strain evidence="2 3">BT328</strain>
    </source>
</reference>
<dbReference type="EMBL" id="CP050063">
    <property type="protein sequence ID" value="QIP15062.1"/>
    <property type="molecule type" value="Genomic_DNA"/>
</dbReference>
<protein>
    <submittedName>
        <fullName evidence="2">Organic hydroperoxide resistance protein</fullName>
    </submittedName>
</protein>
<evidence type="ECO:0000313" key="3">
    <source>
        <dbReference type="Proteomes" id="UP000501802"/>
    </source>
</evidence>
<comment type="similarity">
    <text evidence="1">Belongs to the OsmC/Ohr family.</text>
</comment>
<dbReference type="Pfam" id="PF02566">
    <property type="entry name" value="OsmC"/>
    <property type="match status" value="1"/>
</dbReference>
<gene>
    <name evidence="2" type="ORF">G8759_21775</name>
</gene>
<name>A0A6G9ARE7_9BACT</name>
<dbReference type="Gene3D" id="3.30.300.20">
    <property type="match status" value="1"/>
</dbReference>
<sequence length="147" mass="15730">MKTVYQTRVNATGGRDGQVASDDGVLTLDVRVPQTMGGPAGAFTNPEQLFAAGYAACFDSALNLVARQQKLKINSTVSATVSLQMTDPTNYNLAVSLAVRIEGIDQITAQALLDKAHATCPYSKAIRNNVEVNLTLIDELLDHAHNQ</sequence>
<dbReference type="InterPro" id="IPR003718">
    <property type="entry name" value="OsmC/Ohr_fam"/>
</dbReference>
<dbReference type="Gene3D" id="2.20.25.10">
    <property type="match status" value="1"/>
</dbReference>